<sequence>MENTDFSNVLEYCSKEKFFLGEGSPTSRILIIGKECGWNNKKMPNPDKKENIILQEKCSTEHNLDCWLNGNGRLDQLKTDALKDWPNSPTWRNYQTLVQTIIGKEIPKYDFLDYSFITELSQICLPNSNYLKNNDLTKESIEKRKSLFKKDFFQKFPIVIMACGHYPKKFNFDIEDIFDVKWTGETTILSKGNYYNVHYGKSKILIHTRQVSIGVTNQLLFEIAELCKKYYK</sequence>
<accession>A0A212K6P4</accession>
<dbReference type="RefSeq" id="WP_296951599.1">
    <property type="nucleotide sequence ID" value="NZ_LT599021.1"/>
</dbReference>
<evidence type="ECO:0000313" key="1">
    <source>
        <dbReference type="EMBL" id="SBW07288.1"/>
    </source>
</evidence>
<name>A0A212K6P4_9BACT</name>
<reference evidence="1" key="1">
    <citation type="submission" date="2016-04" db="EMBL/GenBank/DDBJ databases">
        <authorList>
            <person name="Evans L.H."/>
            <person name="Alamgir A."/>
            <person name="Owens N."/>
            <person name="Weber N.D."/>
            <person name="Virtaneva K."/>
            <person name="Barbian K."/>
            <person name="Babar A."/>
            <person name="Rosenke K."/>
        </authorList>
    </citation>
    <scope>NUCLEOTIDE SEQUENCE</scope>
    <source>
        <strain evidence="1">86-2</strain>
    </source>
</reference>
<gene>
    <name evidence="1" type="ORF">KL86DYS2_13137</name>
</gene>
<evidence type="ECO:0008006" key="2">
    <source>
        <dbReference type="Google" id="ProtNLM"/>
    </source>
</evidence>
<dbReference type="EMBL" id="FLUL01000001">
    <property type="protein sequence ID" value="SBW07288.1"/>
    <property type="molecule type" value="Genomic_DNA"/>
</dbReference>
<proteinExistence type="predicted"/>
<organism evidence="1">
    <name type="scientific">uncultured Dysgonomonas sp</name>
    <dbReference type="NCBI Taxonomy" id="206096"/>
    <lineage>
        <taxon>Bacteria</taxon>
        <taxon>Pseudomonadati</taxon>
        <taxon>Bacteroidota</taxon>
        <taxon>Bacteroidia</taxon>
        <taxon>Bacteroidales</taxon>
        <taxon>Dysgonomonadaceae</taxon>
        <taxon>Dysgonomonas</taxon>
        <taxon>environmental samples</taxon>
    </lineage>
</organism>
<protein>
    <recommendedName>
        <fullName evidence="2">Uracil-DNA glycosylase-like domain-containing protein</fullName>
    </recommendedName>
</protein>
<dbReference type="AlphaFoldDB" id="A0A212K6P4"/>